<dbReference type="Proteomes" id="UP000231960">
    <property type="component" value="Unassembled WGS sequence"/>
</dbReference>
<dbReference type="EMBL" id="NIPO01000001">
    <property type="protein sequence ID" value="PJR04705.1"/>
    <property type="molecule type" value="Genomic_DNA"/>
</dbReference>
<evidence type="ECO:0000313" key="2">
    <source>
        <dbReference type="Proteomes" id="UP000231960"/>
    </source>
</evidence>
<comment type="caution">
    <text evidence="1">The sequence shown here is derived from an EMBL/GenBank/DDBJ whole genome shotgun (WGS) entry which is preliminary data.</text>
</comment>
<keyword evidence="2" id="KW-1185">Reference proteome</keyword>
<name>A0A2M9R7E3_9FLAO</name>
<accession>A0A2M9R7E3</accession>
<gene>
    <name evidence="1" type="ORF">CDL10_09240</name>
</gene>
<dbReference type="AlphaFoldDB" id="A0A2M9R7E3"/>
<evidence type="ECO:0008006" key="3">
    <source>
        <dbReference type="Google" id="ProtNLM"/>
    </source>
</evidence>
<evidence type="ECO:0000313" key="1">
    <source>
        <dbReference type="EMBL" id="PJR04705.1"/>
    </source>
</evidence>
<proteinExistence type="predicted"/>
<organism evidence="1 2">
    <name type="scientific">Avrilella dinanensis</name>
    <dbReference type="NCBI Taxonomy" id="2008672"/>
    <lineage>
        <taxon>Bacteria</taxon>
        <taxon>Pseudomonadati</taxon>
        <taxon>Bacteroidota</taxon>
        <taxon>Flavobacteriia</taxon>
        <taxon>Flavobacteriales</taxon>
        <taxon>Flavobacteriaceae</taxon>
        <taxon>Avrilella</taxon>
    </lineage>
</organism>
<dbReference type="Gene3D" id="2.40.160.50">
    <property type="entry name" value="membrane protein fhac: a member of the omp85/tpsb transporter family"/>
    <property type="match status" value="1"/>
</dbReference>
<reference evidence="1 2" key="1">
    <citation type="submission" date="2017-06" db="EMBL/GenBank/DDBJ databases">
        <title>Description of Avrilella dinanensis gen. nov. sp. nov.</title>
        <authorList>
            <person name="Leyer C."/>
            <person name="Sassi M."/>
            <person name="Minet J."/>
            <person name="Kayal S."/>
            <person name="Cattoir V."/>
        </authorList>
    </citation>
    <scope>NUCLEOTIDE SEQUENCE [LARGE SCALE GENOMIC DNA]</scope>
    <source>
        <strain evidence="1 2">UR159</strain>
    </source>
</reference>
<protein>
    <recommendedName>
        <fullName evidence="3">Bacterial surface antigen (D15) domain-containing protein</fullName>
    </recommendedName>
</protein>
<sequence>MVCFKFADMKNLFVFGLLFFASLVGFAQHNLSLQTIFTPEKNDIPESYKTEKSFSNAKGITEYAQQTSDFLTQQGYLSHRSRLEKANDSLYLLHVDLGNPIRYTKISLQNLSDDAAQIMANEKSLLVPYPETENYLQKWLHLFESKGYPMTEFQLSNQQISNDTIAFDLDITMNNPRTLDAITIQPYEKFPNGYRKQLEKRFLGKPVSSENLNAVNEMIEQYHFVRTQKPAEILFMEDQTALYLYLEKAGNNRLEGIIGFATDEEEKVRFNGNADIELNNILNWGERFNIYWKSDGNQQSTFKADISVPYMFKSSLGIDAGMEIFRQDSTQQNTKLNIAALYHINYRNKIGVGYQSTSSVVGEQNLYAAENYTNRFVTLNYQFHHYRNHFLFPLKTEIRFVSGIGNRQTDTQSNAGQYFVQLNAQHILDLNQRNNILLKSEIYYLQSDEYLYNELYRFGGIHSIRGFAENNLTTNLLGGIYTEYRYLLTGQIYAHTITDFAYYNDPMADFNGLLYSFGLGIGINTPGGLFNLIYANGIQPESAFKLSNSIVHLSYKTRF</sequence>